<dbReference type="EMBL" id="CNFU01000505">
    <property type="protein sequence ID" value="CKR97232.1"/>
    <property type="molecule type" value="Genomic_DNA"/>
</dbReference>
<dbReference type="AlphaFoldDB" id="A0A655A708"/>
<dbReference type="EMBL" id="CHKL01000131">
    <property type="protein sequence ID" value="COW10432.1"/>
    <property type="molecule type" value="Genomic_DNA"/>
</dbReference>
<accession>A0A655A708</accession>
<evidence type="ECO:0000313" key="2">
    <source>
        <dbReference type="EMBL" id="CKR97232.1"/>
    </source>
</evidence>
<protein>
    <submittedName>
        <fullName evidence="2">Uncharacterized protein</fullName>
    </submittedName>
</protein>
<gene>
    <name evidence="3" type="ORF">ERS007741_01493</name>
    <name evidence="2" type="ORF">ERS027661_02405</name>
</gene>
<dbReference type="Proteomes" id="UP000048600">
    <property type="component" value="Unassembled WGS sequence"/>
</dbReference>
<name>A0A655A708_MYCTX</name>
<reference evidence="4 5" key="1">
    <citation type="submission" date="2015-03" db="EMBL/GenBank/DDBJ databases">
        <authorList>
            <consortium name="Pathogen Informatics"/>
        </authorList>
    </citation>
    <scope>NUCLEOTIDE SEQUENCE [LARGE SCALE GENOMIC DNA]</scope>
    <source>
        <strain evidence="2 5">Bir 187</strain>
        <strain evidence="3 4">P00601463</strain>
    </source>
</reference>
<feature type="region of interest" description="Disordered" evidence="1">
    <location>
        <begin position="1"/>
        <end position="44"/>
    </location>
</feature>
<sequence length="82" mass="8667">MRCRGIRVCVDGDGAEPQPAAGGEHPPGDLAAVSNQYSSDSHQHHIRKTPKFDVPLIGPLAMADKHIPSTVRVSRGSITPSS</sequence>
<evidence type="ECO:0000313" key="3">
    <source>
        <dbReference type="EMBL" id="COW10432.1"/>
    </source>
</evidence>
<proteinExistence type="predicted"/>
<evidence type="ECO:0000256" key="1">
    <source>
        <dbReference type="SAM" id="MobiDB-lite"/>
    </source>
</evidence>
<evidence type="ECO:0000313" key="5">
    <source>
        <dbReference type="Proteomes" id="UP000049023"/>
    </source>
</evidence>
<dbReference type="Proteomes" id="UP000049023">
    <property type="component" value="Unassembled WGS sequence"/>
</dbReference>
<organism evidence="2 5">
    <name type="scientific">Mycobacterium tuberculosis</name>
    <dbReference type="NCBI Taxonomy" id="1773"/>
    <lineage>
        <taxon>Bacteria</taxon>
        <taxon>Bacillati</taxon>
        <taxon>Actinomycetota</taxon>
        <taxon>Actinomycetes</taxon>
        <taxon>Mycobacteriales</taxon>
        <taxon>Mycobacteriaceae</taxon>
        <taxon>Mycobacterium</taxon>
        <taxon>Mycobacterium tuberculosis complex</taxon>
    </lineage>
</organism>
<evidence type="ECO:0000313" key="4">
    <source>
        <dbReference type="Proteomes" id="UP000048600"/>
    </source>
</evidence>